<reference evidence="7 8" key="1">
    <citation type="submission" date="2023-07" db="EMBL/GenBank/DDBJ databases">
        <title>Sorghum-associated microbial communities from plants grown in Nebraska, USA.</title>
        <authorList>
            <person name="Schachtman D."/>
        </authorList>
    </citation>
    <scope>NUCLEOTIDE SEQUENCE [LARGE SCALE GENOMIC DNA]</scope>
    <source>
        <strain evidence="7 8">DS1607</strain>
    </source>
</reference>
<evidence type="ECO:0000259" key="5">
    <source>
        <dbReference type="PROSITE" id="PS50111"/>
    </source>
</evidence>
<name>A0ABT9SEJ1_9BURK</name>
<evidence type="ECO:0000313" key="8">
    <source>
        <dbReference type="Proteomes" id="UP001226867"/>
    </source>
</evidence>
<dbReference type="RefSeq" id="WP_307692517.1">
    <property type="nucleotide sequence ID" value="NZ_JAUSRO010000021.1"/>
</dbReference>
<dbReference type="InterPro" id="IPR024478">
    <property type="entry name" value="HlyB_4HB_MCP"/>
</dbReference>
<dbReference type="Pfam" id="PF00015">
    <property type="entry name" value="MCPsignal"/>
    <property type="match status" value="1"/>
</dbReference>
<evidence type="ECO:0000256" key="4">
    <source>
        <dbReference type="SAM" id="Phobius"/>
    </source>
</evidence>
<dbReference type="PANTHER" id="PTHR43531:SF14">
    <property type="entry name" value="METHYL-ACCEPTING CHEMOTAXIS PROTEIN I-RELATED"/>
    <property type="match status" value="1"/>
</dbReference>
<dbReference type="Gene3D" id="1.10.287.950">
    <property type="entry name" value="Methyl-accepting chemotaxis protein"/>
    <property type="match status" value="1"/>
</dbReference>
<dbReference type="CDD" id="cd11386">
    <property type="entry name" value="MCP_signal"/>
    <property type="match status" value="1"/>
</dbReference>
<accession>A0ABT9SEJ1</accession>
<evidence type="ECO:0000256" key="2">
    <source>
        <dbReference type="ARBA" id="ARBA00029447"/>
    </source>
</evidence>
<feature type="transmembrane region" description="Helical" evidence="4">
    <location>
        <begin position="12"/>
        <end position="31"/>
    </location>
</feature>
<keyword evidence="4" id="KW-0812">Transmembrane</keyword>
<evidence type="ECO:0000313" key="7">
    <source>
        <dbReference type="EMBL" id="MDP9902785.1"/>
    </source>
</evidence>
<keyword evidence="8" id="KW-1185">Reference proteome</keyword>
<comment type="caution">
    <text evidence="7">The sequence shown here is derived from an EMBL/GenBank/DDBJ whole genome shotgun (WGS) entry which is preliminary data.</text>
</comment>
<feature type="domain" description="Methyl-accepting transducer" evidence="5">
    <location>
        <begin position="269"/>
        <end position="498"/>
    </location>
</feature>
<dbReference type="Pfam" id="PF12729">
    <property type="entry name" value="4HB_MCP_1"/>
    <property type="match status" value="1"/>
</dbReference>
<keyword evidence="3" id="KW-0807">Transducer</keyword>
<dbReference type="SMART" id="SM00304">
    <property type="entry name" value="HAMP"/>
    <property type="match status" value="1"/>
</dbReference>
<dbReference type="SUPFAM" id="SSF58104">
    <property type="entry name" value="Methyl-accepting chemotaxis protein (MCP) signaling domain"/>
    <property type="match status" value="1"/>
</dbReference>
<dbReference type="EMBL" id="JAUSRO010000021">
    <property type="protein sequence ID" value="MDP9902785.1"/>
    <property type="molecule type" value="Genomic_DNA"/>
</dbReference>
<gene>
    <name evidence="7" type="ORF">J2W36_005063</name>
</gene>
<keyword evidence="4" id="KW-1133">Transmembrane helix</keyword>
<keyword evidence="4" id="KW-0472">Membrane</keyword>
<dbReference type="CDD" id="cd19411">
    <property type="entry name" value="MCP2201-like_sensor"/>
    <property type="match status" value="1"/>
</dbReference>
<dbReference type="SMART" id="SM00283">
    <property type="entry name" value="MA"/>
    <property type="match status" value="1"/>
</dbReference>
<dbReference type="PROSITE" id="PS50111">
    <property type="entry name" value="CHEMOTAXIS_TRANSDUC_2"/>
    <property type="match status" value="1"/>
</dbReference>
<dbReference type="Pfam" id="PF00672">
    <property type="entry name" value="HAMP"/>
    <property type="match status" value="1"/>
</dbReference>
<sequence length="519" mass="54423">MKLSNLKVATRLGVGFGAVVLMLVAIAAIAISRIHLINSSVDLILKDRFVKVQLATGIQMEIDTQARLLRNALIADDAGTIQAYFDRIHTSIERSDALVTRLKAISVAPQAVVLADELIAKQASYVDARNKFIALVKDGQDEAAGAFILKDMSAVQSAFFSAVGAMVDFQTQRMNDDGQEARDAGDSAIRITLGIAMAAALVAIGLAMLISRSITRPLARAVVVAETVASGDLLTRIDSDATDETGQLLRALKAMQESLTDVVGKVRSGTDTIATASSQIAAGNQDLSSRTEQQASSLEQTAASMEELTSTVKQNADNARQANQLAVSASDVAVKGGAVVGQVVTTMASIETSSRKIVDIISVIDSIAFQTNILALNAAVEAARAGEQGRGFAVVASEVRNLAQRSAAAAKEIKDLIDDSVGNVSAGTRLVEQAGQTMEEIVGSVQRVTDIMGEITAASQEQTTGIEQINQAITQMDQVTQQNAALVEEAASAASSLREQAHTLVSTVAVFKLQGALAM</sequence>
<dbReference type="Proteomes" id="UP001226867">
    <property type="component" value="Unassembled WGS sequence"/>
</dbReference>
<evidence type="ECO:0000259" key="6">
    <source>
        <dbReference type="PROSITE" id="PS50885"/>
    </source>
</evidence>
<dbReference type="InterPro" id="IPR051310">
    <property type="entry name" value="MCP_chemotaxis"/>
</dbReference>
<dbReference type="CDD" id="cd06225">
    <property type="entry name" value="HAMP"/>
    <property type="match status" value="1"/>
</dbReference>
<dbReference type="InterPro" id="IPR003660">
    <property type="entry name" value="HAMP_dom"/>
</dbReference>
<dbReference type="PROSITE" id="PS50885">
    <property type="entry name" value="HAMP"/>
    <property type="match status" value="1"/>
</dbReference>
<feature type="transmembrane region" description="Helical" evidence="4">
    <location>
        <begin position="191"/>
        <end position="210"/>
    </location>
</feature>
<dbReference type="InterPro" id="IPR047347">
    <property type="entry name" value="YvaQ-like_sensor"/>
</dbReference>
<evidence type="ECO:0000256" key="3">
    <source>
        <dbReference type="PROSITE-ProRule" id="PRU00284"/>
    </source>
</evidence>
<comment type="similarity">
    <text evidence="2">Belongs to the methyl-accepting chemotaxis (MCP) protein family.</text>
</comment>
<keyword evidence="1" id="KW-0488">Methylation</keyword>
<feature type="domain" description="HAMP" evidence="6">
    <location>
        <begin position="212"/>
        <end position="264"/>
    </location>
</feature>
<evidence type="ECO:0000256" key="1">
    <source>
        <dbReference type="ARBA" id="ARBA00022481"/>
    </source>
</evidence>
<organism evidence="7 8">
    <name type="scientific">Variovorax ginsengisoli</name>
    <dbReference type="NCBI Taxonomy" id="363844"/>
    <lineage>
        <taxon>Bacteria</taxon>
        <taxon>Pseudomonadati</taxon>
        <taxon>Pseudomonadota</taxon>
        <taxon>Betaproteobacteria</taxon>
        <taxon>Burkholderiales</taxon>
        <taxon>Comamonadaceae</taxon>
        <taxon>Variovorax</taxon>
    </lineage>
</organism>
<dbReference type="PANTHER" id="PTHR43531">
    <property type="entry name" value="PROTEIN ICFG"/>
    <property type="match status" value="1"/>
</dbReference>
<proteinExistence type="inferred from homology"/>
<protein>
    <submittedName>
        <fullName evidence="7">Methyl-accepting chemotaxis protein</fullName>
    </submittedName>
</protein>
<dbReference type="InterPro" id="IPR004089">
    <property type="entry name" value="MCPsignal_dom"/>
</dbReference>